<evidence type="ECO:0000259" key="8">
    <source>
        <dbReference type="SMART" id="SM00645"/>
    </source>
</evidence>
<evidence type="ECO:0000256" key="3">
    <source>
        <dbReference type="ARBA" id="ARBA00023136"/>
    </source>
</evidence>
<dbReference type="Pfam" id="PF00112">
    <property type="entry name" value="Peptidase_C1"/>
    <property type="match status" value="1"/>
</dbReference>
<evidence type="ECO:0000256" key="2">
    <source>
        <dbReference type="ARBA" id="ARBA00008455"/>
    </source>
</evidence>
<keyword evidence="4" id="KW-0865">Zymogen</keyword>
<gene>
    <name evidence="9" type="ORF">PGSY75_0207300</name>
</gene>
<dbReference type="CDD" id="cd02619">
    <property type="entry name" value="Peptidase_C1"/>
    <property type="match status" value="1"/>
</dbReference>
<keyword evidence="5" id="KW-0325">Glycoprotein</keyword>
<feature type="region of interest" description="Disordered" evidence="6">
    <location>
        <begin position="537"/>
        <end position="598"/>
    </location>
</feature>
<dbReference type="Gene3D" id="3.90.70.10">
    <property type="entry name" value="Cysteine proteinases"/>
    <property type="match status" value="1"/>
</dbReference>
<dbReference type="InterPro" id="IPR000169">
    <property type="entry name" value="Pept_cys_AS"/>
</dbReference>
<dbReference type="RefSeq" id="XP_018643731.1">
    <property type="nucleotide sequence ID" value="XM_018783741.1"/>
</dbReference>
<evidence type="ECO:0000256" key="1">
    <source>
        <dbReference type="ARBA" id="ARBA00004370"/>
    </source>
</evidence>
<accession>A0A151LWG4</accession>
<evidence type="ECO:0000313" key="10">
    <source>
        <dbReference type="Proteomes" id="UP000076004"/>
    </source>
</evidence>
<dbReference type="InterPro" id="IPR013128">
    <property type="entry name" value="Peptidase_C1A"/>
</dbReference>
<keyword evidence="7" id="KW-1133">Transmembrane helix</keyword>
<dbReference type="SMART" id="SM00645">
    <property type="entry name" value="Pept_C1"/>
    <property type="match status" value="1"/>
</dbReference>
<comment type="caution">
    <text evidence="9">The sequence shown here is derived from an EMBL/GenBank/DDBJ whole genome shotgun (WGS) entry which is preliminary data.</text>
</comment>
<dbReference type="PROSITE" id="PS00139">
    <property type="entry name" value="THIOL_PROTEASE_CYS"/>
    <property type="match status" value="1"/>
</dbReference>
<dbReference type="GeneID" id="29774361"/>
<dbReference type="InterPro" id="IPR038765">
    <property type="entry name" value="Papain-like_cys_pep_sf"/>
</dbReference>
<dbReference type="PRINTS" id="PR00705">
    <property type="entry name" value="PAPAIN"/>
</dbReference>
<comment type="subcellular location">
    <subcellularLocation>
        <location evidence="1">Membrane</location>
    </subcellularLocation>
</comment>
<evidence type="ECO:0000313" key="9">
    <source>
        <dbReference type="EMBL" id="KYO03507.1"/>
    </source>
</evidence>
<keyword evidence="7" id="KW-0812">Transmembrane</keyword>
<feature type="compositionally biased region" description="Basic and acidic residues" evidence="6">
    <location>
        <begin position="557"/>
        <end position="575"/>
    </location>
</feature>
<reference evidence="9 10" key="1">
    <citation type="journal article" date="2016" name="Nat. Commun.">
        <title>Genomes of cryptic chimpanzee Plasmodium species reveal key evolutionary events leading to human malaria.</title>
        <authorList>
            <person name="Sundararaman S.A."/>
            <person name="Plenderleith L.J."/>
            <person name="Liu W."/>
            <person name="Loy D.E."/>
            <person name="Learn G.H."/>
            <person name="Li Y."/>
            <person name="Shaw K.S."/>
            <person name="Ayouba A."/>
            <person name="Peeters M."/>
            <person name="Speede S."/>
            <person name="Shaw G.M."/>
            <person name="Bushman F.D."/>
            <person name="Brisson D."/>
            <person name="Rayner J.C."/>
            <person name="Sharp P.M."/>
            <person name="Hahn B.H."/>
        </authorList>
    </citation>
    <scope>NUCLEOTIDE SEQUENCE [LARGE SCALE GENOMIC DNA]</scope>
    <source>
        <strain evidence="9 10">SY75</strain>
    </source>
</reference>
<keyword evidence="3 7" id="KW-0472">Membrane</keyword>
<protein>
    <submittedName>
        <fullName evidence="9">Serine repeat antigen 8</fullName>
    </submittedName>
</protein>
<feature type="domain" description="Peptidase C1A papain C-terminal" evidence="8">
    <location>
        <begin position="250"/>
        <end position="511"/>
    </location>
</feature>
<proteinExistence type="inferred from homology"/>
<dbReference type="AlphaFoldDB" id="A0A151LWG4"/>
<dbReference type="EMBL" id="LVLB01000003">
    <property type="protein sequence ID" value="KYO03507.1"/>
    <property type="molecule type" value="Genomic_DNA"/>
</dbReference>
<evidence type="ECO:0000256" key="4">
    <source>
        <dbReference type="ARBA" id="ARBA00023145"/>
    </source>
</evidence>
<dbReference type="VEuPathDB" id="PlasmoDB:PGSY75_0207300"/>
<dbReference type="GO" id="GO:0008234">
    <property type="term" value="F:cysteine-type peptidase activity"/>
    <property type="evidence" value="ECO:0007669"/>
    <property type="project" value="InterPro"/>
</dbReference>
<dbReference type="InterPro" id="IPR000668">
    <property type="entry name" value="Peptidase_C1A_C"/>
</dbReference>
<comment type="similarity">
    <text evidence="2">Belongs to the peptidase C1 family.</text>
</comment>
<sequence length="698" mass="81903">MFIYLLLYKNIHLIIYIFFPCVAVHSNILINCFGVLHCNICRTILRNCFLSGTADLEKCISCEEKYYKISPCTQNHESFLMSKSDMNNTFVELKDHDELTDEKMKNVITEIIEIAIDRHTLGLHDFSSATDEYKEKIKMLCMFSNYKDNYENANNHKQAKVEIVEEHINKIVETYINEENNMEHMKDLLKNPALCLKNPNHWIKDRAGFKDDDKPSVGIIPERKLFRPYDVKVLKSSLYASSTNCDRQFCDRFSDSNECEHRIRVLNQGKCGNCWVFASSVVIEAYRCRKGLGFAEPSIKYVTLCKNKYLMDIDNNPFGHYNDNICKEGGHLSYYLETLEKSNMLPTSYDVPYNEPIKGTECPDNKETWSNIWKGVNLMDKIYGGYIYHGYFKVSFKDYVFSNRTNDLINIIKDYIIQQGSLFVSMEVTDKLTFDHDGTKVMMSCENNDSPDHALVLIGYGDYIKTNGKKSSYWLLRNSWGSQWGDKGNFKLDMYGPNNCNGRVLYNAFPLLLNMSHNPIDAPLPKDLASTDTRVRYRQSDFNQNRNRNNYPSYDKNNNDSYDRNELDPYNKNDDNNYNPYNKAHYNDRTDDSYYDNNDDYNNAHIRRNTRRFKKRIIKYFLYARIGNTVYKRTILSKRKDEYKEPYSCLRTFSFEKASDLKCRSNCEMHIDKCKHYSSIGECLIRRSPNYKCVYCGM</sequence>
<dbReference type="KEGG" id="pgab:PGSY75_0207300"/>
<evidence type="ECO:0000256" key="5">
    <source>
        <dbReference type="ARBA" id="ARBA00023180"/>
    </source>
</evidence>
<evidence type="ECO:0000256" key="7">
    <source>
        <dbReference type="SAM" id="Phobius"/>
    </source>
</evidence>
<dbReference type="SUPFAM" id="SSF54001">
    <property type="entry name" value="Cysteine proteinases"/>
    <property type="match status" value="1"/>
</dbReference>
<dbReference type="Proteomes" id="UP000076004">
    <property type="component" value="Unassembled WGS sequence"/>
</dbReference>
<feature type="transmembrane region" description="Helical" evidence="7">
    <location>
        <begin position="12"/>
        <end position="36"/>
    </location>
</feature>
<dbReference type="GO" id="GO:0006508">
    <property type="term" value="P:proteolysis"/>
    <property type="evidence" value="ECO:0007669"/>
    <property type="project" value="InterPro"/>
</dbReference>
<organism evidence="9 10">
    <name type="scientific">Plasmodium gaboni</name>
    <dbReference type="NCBI Taxonomy" id="647221"/>
    <lineage>
        <taxon>Eukaryota</taxon>
        <taxon>Sar</taxon>
        <taxon>Alveolata</taxon>
        <taxon>Apicomplexa</taxon>
        <taxon>Aconoidasida</taxon>
        <taxon>Haemosporida</taxon>
        <taxon>Plasmodiidae</taxon>
        <taxon>Plasmodium</taxon>
        <taxon>Plasmodium (Laverania)</taxon>
    </lineage>
</organism>
<feature type="compositionally biased region" description="Polar residues" evidence="6">
    <location>
        <begin position="540"/>
        <end position="556"/>
    </location>
</feature>
<dbReference type="PANTHER" id="PTHR12411">
    <property type="entry name" value="CYSTEINE PROTEASE FAMILY C1-RELATED"/>
    <property type="match status" value="1"/>
</dbReference>
<evidence type="ECO:0000256" key="6">
    <source>
        <dbReference type="SAM" id="MobiDB-lite"/>
    </source>
</evidence>
<dbReference type="GO" id="GO:0016020">
    <property type="term" value="C:membrane"/>
    <property type="evidence" value="ECO:0007669"/>
    <property type="project" value="UniProtKB-SubCell"/>
</dbReference>
<dbReference type="VEuPathDB" id="PlasmoDB:PGABG01_0204900"/>
<name>A0A151LWG4_9APIC</name>